<evidence type="ECO:0000313" key="2">
    <source>
        <dbReference type="EMBL" id="GBO14000.1"/>
    </source>
</evidence>
<feature type="region of interest" description="Disordered" evidence="1">
    <location>
        <begin position="41"/>
        <end position="75"/>
    </location>
</feature>
<feature type="region of interest" description="Disordered" evidence="1">
    <location>
        <begin position="98"/>
        <end position="123"/>
    </location>
</feature>
<accession>A0A4Y2UR16</accession>
<dbReference type="Proteomes" id="UP000499080">
    <property type="component" value="Unassembled WGS sequence"/>
</dbReference>
<organism evidence="2 3">
    <name type="scientific">Araneus ventricosus</name>
    <name type="common">Orbweaver spider</name>
    <name type="synonym">Epeira ventricosa</name>
    <dbReference type="NCBI Taxonomy" id="182803"/>
    <lineage>
        <taxon>Eukaryota</taxon>
        <taxon>Metazoa</taxon>
        <taxon>Ecdysozoa</taxon>
        <taxon>Arthropoda</taxon>
        <taxon>Chelicerata</taxon>
        <taxon>Arachnida</taxon>
        <taxon>Araneae</taxon>
        <taxon>Araneomorphae</taxon>
        <taxon>Entelegynae</taxon>
        <taxon>Araneoidea</taxon>
        <taxon>Araneidae</taxon>
        <taxon>Araneus</taxon>
    </lineage>
</organism>
<proteinExistence type="predicted"/>
<feature type="non-terminal residue" evidence="2">
    <location>
        <position position="1"/>
    </location>
</feature>
<reference evidence="2 3" key="1">
    <citation type="journal article" date="2019" name="Sci. Rep.">
        <title>Orb-weaving spider Araneus ventricosus genome elucidates the spidroin gene catalogue.</title>
        <authorList>
            <person name="Kono N."/>
            <person name="Nakamura H."/>
            <person name="Ohtoshi R."/>
            <person name="Moran D.A.P."/>
            <person name="Shinohara A."/>
            <person name="Yoshida Y."/>
            <person name="Fujiwara M."/>
            <person name="Mori M."/>
            <person name="Tomita M."/>
            <person name="Arakawa K."/>
        </authorList>
    </citation>
    <scope>NUCLEOTIDE SEQUENCE [LARGE SCALE GENOMIC DNA]</scope>
</reference>
<evidence type="ECO:0000256" key="1">
    <source>
        <dbReference type="SAM" id="MobiDB-lite"/>
    </source>
</evidence>
<gene>
    <name evidence="2" type="ORF">AVEN_44207_1</name>
</gene>
<protein>
    <submittedName>
        <fullName evidence="2">Uncharacterized protein</fullName>
    </submittedName>
</protein>
<evidence type="ECO:0000313" key="3">
    <source>
        <dbReference type="Proteomes" id="UP000499080"/>
    </source>
</evidence>
<feature type="compositionally biased region" description="Basic and acidic residues" evidence="1">
    <location>
        <begin position="44"/>
        <end position="55"/>
    </location>
</feature>
<keyword evidence="3" id="KW-1185">Reference proteome</keyword>
<sequence>RRVRHEVGRDRTSVQHSNCEPEPVCGSRRRSVQACVRGLLGRSRRSDSQHVREGPVETQEGSPLEGDFGGSHYTHWGTDTCPTDSTLVFGGIMSTTDRSSIGSSQYTCLPKDKQYPSGKTDDEEIEDYPQVQQVAFISRKKGADNKLKTIKCASCRVPGKSTTTMLTAKTDCPSGWKKQYQGTLISTDYQQVRGELVCLDTSQSFEQVSSDSEDLTVVTEVSPKCGSYPCSGGVSVNTALPCVVCSITKKSESLSDFLVL</sequence>
<comment type="caution">
    <text evidence="2">The sequence shown here is derived from an EMBL/GenBank/DDBJ whole genome shotgun (WGS) entry which is preliminary data.</text>
</comment>
<feature type="compositionally biased region" description="Polar residues" evidence="1">
    <location>
        <begin position="98"/>
        <end position="107"/>
    </location>
</feature>
<dbReference type="EMBL" id="BGPR01038197">
    <property type="protein sequence ID" value="GBO14000.1"/>
    <property type="molecule type" value="Genomic_DNA"/>
</dbReference>
<dbReference type="AlphaFoldDB" id="A0A4Y2UR16"/>
<feature type="region of interest" description="Disordered" evidence="1">
    <location>
        <begin position="1"/>
        <end position="25"/>
    </location>
</feature>
<feature type="compositionally biased region" description="Basic and acidic residues" evidence="1">
    <location>
        <begin position="1"/>
        <end position="13"/>
    </location>
</feature>
<dbReference type="OrthoDB" id="6426055at2759"/>
<name>A0A4Y2UR16_ARAVE</name>